<dbReference type="Proteomes" id="UP000234420">
    <property type="component" value="Unassembled WGS sequence"/>
</dbReference>
<sequence>MLDKNVLQFALLPVKRNDGREVSPIVAAGEFQYLEDFGGGEIAVAPKNEDGYELNICYGRYLLSIKESQSGEPITKQELHDQVQLELDKWMIGISENQTYFMGIKDIVIIDNPLERKCCHGHSSCNSNHGTNSDQANDFAFAVLVSSNAKLKEITDTVIYDESNAVDRLEKFKTDDFKPSAFPLFINVHGYTVFSNILNRRGTYALAHTLPISDELSESNWTQFINHDDAYLVASRVL</sequence>
<evidence type="ECO:0000313" key="1">
    <source>
        <dbReference type="EMBL" id="PLC56090.1"/>
    </source>
</evidence>
<proteinExistence type="predicted"/>
<dbReference type="AlphaFoldDB" id="A0A2N4UM47"/>
<dbReference type="EMBL" id="NPIB01000041">
    <property type="protein sequence ID" value="PLC56090.1"/>
    <property type="molecule type" value="Genomic_DNA"/>
</dbReference>
<evidence type="ECO:0000313" key="2">
    <source>
        <dbReference type="Proteomes" id="UP000234420"/>
    </source>
</evidence>
<keyword evidence="2" id="KW-1185">Reference proteome</keyword>
<name>A0A2N4UM47_9GAMM</name>
<reference evidence="1 2" key="1">
    <citation type="journal article" date="2018" name="Syst. Appl. Microbiol.">
        <title>Photobacterium carnosum sp. nov., isolated from spoiled modified atmosphere packaged poultry meat.</title>
        <authorList>
            <person name="Hilgarth M."/>
            <person name="Fuertes S."/>
            <person name="Ehrmann M."/>
            <person name="Vogel R.F."/>
        </authorList>
    </citation>
    <scope>NUCLEOTIDE SEQUENCE [LARGE SCALE GENOMIC DNA]</scope>
    <source>
        <strain evidence="1 2">TMW 2.2021</strain>
    </source>
</reference>
<gene>
    <name evidence="1" type="ORF">CIK00_20330</name>
</gene>
<organism evidence="1 2">
    <name type="scientific">Photobacterium carnosum</name>
    <dbReference type="NCBI Taxonomy" id="2023717"/>
    <lineage>
        <taxon>Bacteria</taxon>
        <taxon>Pseudomonadati</taxon>
        <taxon>Pseudomonadota</taxon>
        <taxon>Gammaproteobacteria</taxon>
        <taxon>Vibrionales</taxon>
        <taxon>Vibrionaceae</taxon>
        <taxon>Photobacterium</taxon>
    </lineage>
</organism>
<dbReference type="RefSeq" id="WP_065208690.1">
    <property type="nucleotide sequence ID" value="NZ_JABJXE010000011.1"/>
</dbReference>
<accession>A0A2N4UM47</accession>
<comment type="caution">
    <text evidence="1">The sequence shown here is derived from an EMBL/GenBank/DDBJ whole genome shotgun (WGS) entry which is preliminary data.</text>
</comment>
<protein>
    <submittedName>
        <fullName evidence="1">Uncharacterized protein</fullName>
    </submittedName>
</protein>